<evidence type="ECO:0000256" key="2">
    <source>
        <dbReference type="ARBA" id="ARBA00004725"/>
    </source>
</evidence>
<dbReference type="Gene3D" id="2.60.120.330">
    <property type="entry name" value="B-lactam Antibiotic, Isopenicillin N Synthase, Chain"/>
    <property type="match status" value="1"/>
</dbReference>
<dbReference type="InterPro" id="IPR027443">
    <property type="entry name" value="IPNS-like_sf"/>
</dbReference>
<dbReference type="GO" id="GO:0006221">
    <property type="term" value="P:pyrimidine nucleotide biosynthetic process"/>
    <property type="evidence" value="ECO:0007669"/>
    <property type="project" value="UniProtKB-KW"/>
</dbReference>
<dbReference type="Gene3D" id="3.20.20.70">
    <property type="entry name" value="Aldolase class I"/>
    <property type="match status" value="1"/>
</dbReference>
<reference evidence="9" key="1">
    <citation type="journal article" date="2013" name="Nature">
        <title>Pan genome of the phytoplankton Emiliania underpins its global distribution.</title>
        <authorList>
            <person name="Read B.A."/>
            <person name="Kegel J."/>
            <person name="Klute M.J."/>
            <person name="Kuo A."/>
            <person name="Lefebvre S.C."/>
            <person name="Maumus F."/>
            <person name="Mayer C."/>
            <person name="Miller J."/>
            <person name="Monier A."/>
            <person name="Salamov A."/>
            <person name="Young J."/>
            <person name="Aguilar M."/>
            <person name="Claverie J.M."/>
            <person name="Frickenhaus S."/>
            <person name="Gonzalez K."/>
            <person name="Herman E.K."/>
            <person name="Lin Y.C."/>
            <person name="Napier J."/>
            <person name="Ogata H."/>
            <person name="Sarno A.F."/>
            <person name="Shmutz J."/>
            <person name="Schroeder D."/>
            <person name="de Vargas C."/>
            <person name="Verret F."/>
            <person name="von Dassow P."/>
            <person name="Valentin K."/>
            <person name="Van de Peer Y."/>
            <person name="Wheeler G."/>
            <person name="Dacks J.B."/>
            <person name="Delwiche C.F."/>
            <person name="Dyhrman S.T."/>
            <person name="Glockner G."/>
            <person name="John U."/>
            <person name="Richards T."/>
            <person name="Worden A.Z."/>
            <person name="Zhang X."/>
            <person name="Grigoriev I.V."/>
            <person name="Allen A.E."/>
            <person name="Bidle K."/>
            <person name="Borodovsky M."/>
            <person name="Bowler C."/>
            <person name="Brownlee C."/>
            <person name="Cock J.M."/>
            <person name="Elias M."/>
            <person name="Gladyshev V.N."/>
            <person name="Groth M."/>
            <person name="Guda C."/>
            <person name="Hadaegh A."/>
            <person name="Iglesias-Rodriguez M.D."/>
            <person name="Jenkins J."/>
            <person name="Jones B.M."/>
            <person name="Lawson T."/>
            <person name="Leese F."/>
            <person name="Lindquist E."/>
            <person name="Lobanov A."/>
            <person name="Lomsadze A."/>
            <person name="Malik S.B."/>
            <person name="Marsh M.E."/>
            <person name="Mackinder L."/>
            <person name="Mock T."/>
            <person name="Mueller-Roeber B."/>
            <person name="Pagarete A."/>
            <person name="Parker M."/>
            <person name="Probert I."/>
            <person name="Quesneville H."/>
            <person name="Raines C."/>
            <person name="Rensing S.A."/>
            <person name="Riano-Pachon D.M."/>
            <person name="Richier S."/>
            <person name="Rokitta S."/>
            <person name="Shiraiwa Y."/>
            <person name="Soanes D.M."/>
            <person name="van der Giezen M."/>
            <person name="Wahlund T.M."/>
            <person name="Williams B."/>
            <person name="Wilson W."/>
            <person name="Wolfe G."/>
            <person name="Wurch L.L."/>
        </authorList>
    </citation>
    <scope>NUCLEOTIDE SEQUENCE</scope>
</reference>
<dbReference type="InterPro" id="IPR005720">
    <property type="entry name" value="Dihydroorotate_DH_cat"/>
</dbReference>
<feature type="domain" description="Dihydroorotate dehydrogenase catalytic" evidence="7">
    <location>
        <begin position="18"/>
        <end position="308"/>
    </location>
</feature>
<dbReference type="HOGENOM" id="CLU_036010_1_0_1"/>
<evidence type="ECO:0000256" key="4">
    <source>
        <dbReference type="ARBA" id="ARBA00022643"/>
    </source>
</evidence>
<evidence type="ECO:0000256" key="3">
    <source>
        <dbReference type="ARBA" id="ARBA00022630"/>
    </source>
</evidence>
<reference evidence="8" key="2">
    <citation type="submission" date="2024-10" db="UniProtKB">
        <authorList>
            <consortium name="EnsemblProtists"/>
        </authorList>
    </citation>
    <scope>IDENTIFICATION</scope>
</reference>
<dbReference type="GeneID" id="19045917"/>
<keyword evidence="6" id="KW-0560">Oxidoreductase</keyword>
<dbReference type="OMA" id="GDGYRRM"/>
<keyword evidence="5" id="KW-0665">Pyrimidine biosynthesis</keyword>
<dbReference type="PANTHER" id="PTHR48109">
    <property type="entry name" value="DIHYDROOROTATE DEHYDROGENASE (QUINONE), MITOCHONDRIAL-RELATED"/>
    <property type="match status" value="1"/>
</dbReference>
<organism evidence="8 9">
    <name type="scientific">Emiliania huxleyi (strain CCMP1516)</name>
    <dbReference type="NCBI Taxonomy" id="280463"/>
    <lineage>
        <taxon>Eukaryota</taxon>
        <taxon>Haptista</taxon>
        <taxon>Haptophyta</taxon>
        <taxon>Prymnesiophyceae</taxon>
        <taxon>Isochrysidales</taxon>
        <taxon>Noelaerhabdaceae</taxon>
        <taxon>Emiliania</taxon>
    </lineage>
</organism>
<protein>
    <recommendedName>
        <fullName evidence="7">Dihydroorotate dehydrogenase catalytic domain-containing protein</fullName>
    </recommendedName>
</protein>
<proteinExistence type="predicted"/>
<comment type="cofactor">
    <cofactor evidence="1">
        <name>FMN</name>
        <dbReference type="ChEBI" id="CHEBI:58210"/>
    </cofactor>
</comment>
<dbReference type="GO" id="GO:0005737">
    <property type="term" value="C:cytoplasm"/>
    <property type="evidence" value="ECO:0007669"/>
    <property type="project" value="InterPro"/>
</dbReference>
<dbReference type="GO" id="GO:0006207">
    <property type="term" value="P:'de novo' pyrimidine nucleobase biosynthetic process"/>
    <property type="evidence" value="ECO:0007669"/>
    <property type="project" value="TreeGrafter"/>
</dbReference>
<evidence type="ECO:0000313" key="9">
    <source>
        <dbReference type="Proteomes" id="UP000013827"/>
    </source>
</evidence>
<dbReference type="InterPro" id="IPR013785">
    <property type="entry name" value="Aldolase_TIM"/>
</dbReference>
<evidence type="ECO:0000256" key="5">
    <source>
        <dbReference type="ARBA" id="ARBA00022975"/>
    </source>
</evidence>
<name>A0A0D3J340_EMIH1</name>
<dbReference type="RefSeq" id="XP_005770354.1">
    <property type="nucleotide sequence ID" value="XM_005770297.1"/>
</dbReference>
<keyword evidence="3" id="KW-0285">Flavoprotein</keyword>
<dbReference type="SUPFAM" id="SSF51395">
    <property type="entry name" value="FMN-linked oxidoreductases"/>
    <property type="match status" value="1"/>
</dbReference>
<evidence type="ECO:0000259" key="7">
    <source>
        <dbReference type="Pfam" id="PF01180"/>
    </source>
</evidence>
<dbReference type="SUPFAM" id="SSF51197">
    <property type="entry name" value="Clavaminate synthase-like"/>
    <property type="match status" value="1"/>
</dbReference>
<dbReference type="InterPro" id="IPR050074">
    <property type="entry name" value="DHO_dehydrogenase"/>
</dbReference>
<dbReference type="Proteomes" id="UP000013827">
    <property type="component" value="Unassembled WGS sequence"/>
</dbReference>
<keyword evidence="9" id="KW-1185">Reference proteome</keyword>
<comment type="pathway">
    <text evidence="2">Pyrimidine metabolism; UMP biosynthesis via de novo pathway.</text>
</comment>
<dbReference type="eggNOG" id="KOG1436">
    <property type="taxonomic scope" value="Eukaryota"/>
</dbReference>
<dbReference type="AlphaFoldDB" id="A0A0D3J340"/>
<dbReference type="EnsemblProtists" id="EOD17925">
    <property type="protein sequence ID" value="EOD17925"/>
    <property type="gene ID" value="EMIHUDRAFT_447879"/>
</dbReference>
<keyword evidence="4" id="KW-0288">FMN</keyword>
<dbReference type="Gene3D" id="2.30.26.10">
    <property type="entry name" value="Dihydroorotate Dehydrogenase A, chain A, domain 2"/>
    <property type="match status" value="1"/>
</dbReference>
<dbReference type="PANTHER" id="PTHR48109:SF1">
    <property type="entry name" value="DIHYDROOROTATE DEHYDROGENASE (FUMARATE)"/>
    <property type="match status" value="1"/>
</dbReference>
<dbReference type="GO" id="GO:0004152">
    <property type="term" value="F:dihydroorotate dehydrogenase activity"/>
    <property type="evidence" value="ECO:0007669"/>
    <property type="project" value="TreeGrafter"/>
</dbReference>
<dbReference type="InterPro" id="IPR023359">
    <property type="entry name" value="Dihydro_DH_chainA_dom2"/>
</dbReference>
<evidence type="ECO:0000313" key="8">
    <source>
        <dbReference type="EnsemblProtists" id="EOD17925"/>
    </source>
</evidence>
<accession>A0A0D3J340</accession>
<dbReference type="Pfam" id="PF01180">
    <property type="entry name" value="DHO_dh"/>
    <property type="match status" value="1"/>
</dbReference>
<dbReference type="KEGG" id="ehx:EMIHUDRAFT_447879"/>
<evidence type="ECO:0000256" key="1">
    <source>
        <dbReference type="ARBA" id="ARBA00001917"/>
    </source>
</evidence>
<sequence>MAASSDNAGNASSEGPSLRTVVCGLSLPSCVFNSSNPFATSLEDLQALDASAAGAVATRTACPGFVHDEATMKWASPDGANTINCLGYSPLPFEYYTGCLPQLSGAKPCWLSISGSAEEVGAMVREAAALAPSLPGGLAVEINLSCPNIAGKPPLAYDFDALRDYLGTVFAAGPPPPTLAVGVKTTPYFYDAQYTGAAAVLNGCPHLSFVTAINTVGNGLYVDVATEAPLLAPSCYGGLGGAAVHAIALGNVRRLRALLRPSIAVIGCGGAAFRHLLCGASAVMVASALLHEGVGVFARVEAELRGIMASKGYSAWADQGGLEACRKDGEWVFVPPVLCDPRREGEEVPARYSIAFFCNPNKATLVQCLPGCSGEGNPPRYAPINAFEYITRRLCGTIDDPITGQGHRRGE</sequence>
<dbReference type="STRING" id="2903.R1DTW6"/>
<evidence type="ECO:0000256" key="6">
    <source>
        <dbReference type="ARBA" id="ARBA00023002"/>
    </source>
</evidence>
<dbReference type="PaxDb" id="2903-EOD17925"/>